<feature type="region of interest" description="Disordered" evidence="1">
    <location>
        <begin position="60"/>
        <end position="79"/>
    </location>
</feature>
<comment type="caution">
    <text evidence="2">The sequence shown here is derived from an EMBL/GenBank/DDBJ whole genome shotgun (WGS) entry which is preliminary data.</text>
</comment>
<accession>A0A4Z2GNU5</accession>
<protein>
    <submittedName>
        <fullName evidence="2">Uncharacterized protein</fullName>
    </submittedName>
</protein>
<evidence type="ECO:0000313" key="2">
    <source>
        <dbReference type="EMBL" id="TNN54483.1"/>
    </source>
</evidence>
<organism evidence="2 3">
    <name type="scientific">Liparis tanakae</name>
    <name type="common">Tanaka's snailfish</name>
    <dbReference type="NCBI Taxonomy" id="230148"/>
    <lineage>
        <taxon>Eukaryota</taxon>
        <taxon>Metazoa</taxon>
        <taxon>Chordata</taxon>
        <taxon>Craniata</taxon>
        <taxon>Vertebrata</taxon>
        <taxon>Euteleostomi</taxon>
        <taxon>Actinopterygii</taxon>
        <taxon>Neopterygii</taxon>
        <taxon>Teleostei</taxon>
        <taxon>Neoteleostei</taxon>
        <taxon>Acanthomorphata</taxon>
        <taxon>Eupercaria</taxon>
        <taxon>Perciformes</taxon>
        <taxon>Cottioidei</taxon>
        <taxon>Cottales</taxon>
        <taxon>Liparidae</taxon>
        <taxon>Liparis</taxon>
    </lineage>
</organism>
<evidence type="ECO:0000313" key="3">
    <source>
        <dbReference type="Proteomes" id="UP000314294"/>
    </source>
</evidence>
<keyword evidence="3" id="KW-1185">Reference proteome</keyword>
<evidence type="ECO:0000256" key="1">
    <source>
        <dbReference type="SAM" id="MobiDB-lite"/>
    </source>
</evidence>
<dbReference type="Proteomes" id="UP000314294">
    <property type="component" value="Unassembled WGS sequence"/>
</dbReference>
<dbReference type="EMBL" id="SRLO01000483">
    <property type="protein sequence ID" value="TNN54483.1"/>
    <property type="molecule type" value="Genomic_DNA"/>
</dbReference>
<proteinExistence type="predicted"/>
<dbReference type="AlphaFoldDB" id="A0A4Z2GNU5"/>
<gene>
    <name evidence="2" type="ORF">EYF80_035321</name>
</gene>
<reference evidence="2 3" key="1">
    <citation type="submission" date="2019-03" db="EMBL/GenBank/DDBJ databases">
        <title>First draft genome of Liparis tanakae, snailfish: a comprehensive survey of snailfish specific genes.</title>
        <authorList>
            <person name="Kim W."/>
            <person name="Song I."/>
            <person name="Jeong J.-H."/>
            <person name="Kim D."/>
            <person name="Kim S."/>
            <person name="Ryu S."/>
            <person name="Song J.Y."/>
            <person name="Lee S.K."/>
        </authorList>
    </citation>
    <scope>NUCLEOTIDE SEQUENCE [LARGE SCALE GENOMIC DNA]</scope>
    <source>
        <tissue evidence="2">Muscle</tissue>
    </source>
</reference>
<sequence length="141" mass="15305">MELQQLKCLKVSVQSLLHSQWRPWKLRPSCTVMPDETGLFADVQTELLGFPPEEKKATRCGAFHSSSQNDGRKGKGEGNRVGGWICGSIVSEEISLCNTCNRGGDDDTISPQNDCQLGTPVIDVHPIEMGETLTDSSPGTS</sequence>
<name>A0A4Z2GNU5_9TELE</name>